<gene>
    <name evidence="2" type="ORF">QC762_123305</name>
</gene>
<feature type="region of interest" description="Disordered" evidence="1">
    <location>
        <begin position="62"/>
        <end position="101"/>
    </location>
</feature>
<keyword evidence="3" id="KW-1185">Reference proteome</keyword>
<reference evidence="2 3" key="1">
    <citation type="journal article" date="2023" name="bioRxiv">
        <title>High-quality genome assemblies of four members of thePodospora anserinaspecies complex.</title>
        <authorList>
            <person name="Ament-Velasquez S.L."/>
            <person name="Vogan A.A."/>
            <person name="Wallerman O."/>
            <person name="Hartmann F."/>
            <person name="Gautier V."/>
            <person name="Silar P."/>
            <person name="Giraud T."/>
            <person name="Johannesson H."/>
        </authorList>
    </citation>
    <scope>NUCLEOTIDE SEQUENCE [LARGE SCALE GENOMIC DNA]</scope>
    <source>
        <strain evidence="2 3">CBS 415.72m</strain>
    </source>
</reference>
<organism evidence="2 3">
    <name type="scientific">Podospora pseudocomata</name>
    <dbReference type="NCBI Taxonomy" id="2093779"/>
    <lineage>
        <taxon>Eukaryota</taxon>
        <taxon>Fungi</taxon>
        <taxon>Dikarya</taxon>
        <taxon>Ascomycota</taxon>
        <taxon>Pezizomycotina</taxon>
        <taxon>Sordariomycetes</taxon>
        <taxon>Sordariomycetidae</taxon>
        <taxon>Sordariales</taxon>
        <taxon>Podosporaceae</taxon>
        <taxon>Podospora</taxon>
    </lineage>
</organism>
<name>A0ABR0GYP6_9PEZI</name>
<evidence type="ECO:0000313" key="3">
    <source>
        <dbReference type="Proteomes" id="UP001323405"/>
    </source>
</evidence>
<proteinExistence type="predicted"/>
<comment type="caution">
    <text evidence="2">The sequence shown here is derived from an EMBL/GenBank/DDBJ whole genome shotgun (WGS) entry which is preliminary data.</text>
</comment>
<accession>A0ABR0GYP6</accession>
<feature type="compositionally biased region" description="Pro residues" evidence="1">
    <location>
        <begin position="91"/>
        <end position="101"/>
    </location>
</feature>
<protein>
    <submittedName>
        <fullName evidence="2">Uncharacterized protein</fullName>
    </submittedName>
</protein>
<sequence length="372" mass="41023">MARHIRTQITPLSTGPLVVCTVWHSVLVARLMHPLNALYLAEPEIRPTREQRVPQRQPHLVHLSQRRPQCPTSAHHVSIPPSERPDVSRHPPTPANFSPPLPTQITALDSGAIGRSGEGPFAMHPFFRKAWLFLDPRLCVASRAFLQFGTYGRDLKHHLTDLVHHWAMPRVLTPSTPTYLRFIPLCPYVDPWLRVSPGFGGSKILHSASHGSTVRMPVEVHGEPAVPVWNLQLITTPRRRSAVSVGSTGTFGTASYKVTYWFNAILKAGPAPFSGISAQPFELTGVRGSPGSVAEKVALCFSRRTHQVLARHEVRITYFVGPNVETLFAAQGLSVNGTPGDKLDCNSLPFGQSPRPTTTFHTIVCEPMSTEL</sequence>
<dbReference type="GeneID" id="87906654"/>
<dbReference type="RefSeq" id="XP_062749894.1">
    <property type="nucleotide sequence ID" value="XM_062886747.1"/>
</dbReference>
<evidence type="ECO:0000313" key="2">
    <source>
        <dbReference type="EMBL" id="KAK4660925.1"/>
    </source>
</evidence>
<dbReference type="EMBL" id="JAFFHA010000001">
    <property type="protein sequence ID" value="KAK4660925.1"/>
    <property type="molecule type" value="Genomic_DNA"/>
</dbReference>
<dbReference type="Proteomes" id="UP001323405">
    <property type="component" value="Unassembled WGS sequence"/>
</dbReference>
<evidence type="ECO:0000256" key="1">
    <source>
        <dbReference type="SAM" id="MobiDB-lite"/>
    </source>
</evidence>